<dbReference type="EMBL" id="PIUM01000027">
    <property type="protein sequence ID" value="PKU22756.1"/>
    <property type="molecule type" value="Genomic_DNA"/>
</dbReference>
<dbReference type="Pfam" id="PF06904">
    <property type="entry name" value="Extensin-like_C"/>
    <property type="match status" value="1"/>
</dbReference>
<accession>A0A2N3PQT0</accession>
<proteinExistence type="predicted"/>
<dbReference type="InterPro" id="IPR009683">
    <property type="entry name" value="Extensin-like_C"/>
</dbReference>
<sequence length="178" mass="19974">MDSAAACMRGLDQKHIFYERLRDWTSPEGCGIEQAVRVDRSAIEWNRKTMMACPLATAIWDFETRVVQPAAQRNFGQTVRKMSNAGSYNCRGEVGGRPERLSQHSFGRALDITGFELADGTVISVLRDWRGNGAKSEFLHQVAQGACPMFSVVLTPNRNIEHRDHLHLDIGPHKLCGY</sequence>
<evidence type="ECO:0000313" key="3">
    <source>
        <dbReference type="Proteomes" id="UP000233293"/>
    </source>
</evidence>
<dbReference type="AlphaFoldDB" id="A0A2N3PQT0"/>
<organism evidence="2 3">
    <name type="scientific">Telmatospirillum siberiense</name>
    <dbReference type="NCBI Taxonomy" id="382514"/>
    <lineage>
        <taxon>Bacteria</taxon>
        <taxon>Pseudomonadati</taxon>
        <taxon>Pseudomonadota</taxon>
        <taxon>Alphaproteobacteria</taxon>
        <taxon>Rhodospirillales</taxon>
        <taxon>Rhodospirillaceae</taxon>
        <taxon>Telmatospirillum</taxon>
    </lineage>
</organism>
<evidence type="ECO:0000313" key="2">
    <source>
        <dbReference type="EMBL" id="PKU22756.1"/>
    </source>
</evidence>
<name>A0A2N3PQT0_9PROT</name>
<protein>
    <recommendedName>
        <fullName evidence="1">Extensin-like C-terminal domain-containing protein</fullName>
    </recommendedName>
</protein>
<gene>
    <name evidence="2" type="ORF">CWS72_19980</name>
</gene>
<reference evidence="3" key="1">
    <citation type="submission" date="2017-12" db="EMBL/GenBank/DDBJ databases">
        <title>Draft genome sequence of Telmatospirillum siberiense 26-4b1T, an acidotolerant peatland alphaproteobacterium potentially involved in sulfur cycling.</title>
        <authorList>
            <person name="Hausmann B."/>
            <person name="Pjevac P."/>
            <person name="Schreck K."/>
            <person name="Herbold C.W."/>
            <person name="Daims H."/>
            <person name="Wagner M."/>
            <person name="Pester M."/>
            <person name="Loy A."/>
        </authorList>
    </citation>
    <scope>NUCLEOTIDE SEQUENCE [LARGE SCALE GENOMIC DNA]</scope>
    <source>
        <strain evidence="3">26-4b1</strain>
    </source>
</reference>
<keyword evidence="3" id="KW-1185">Reference proteome</keyword>
<comment type="caution">
    <text evidence="2">The sequence shown here is derived from an EMBL/GenBank/DDBJ whole genome shotgun (WGS) entry which is preliminary data.</text>
</comment>
<dbReference type="RefSeq" id="WP_101252406.1">
    <property type="nucleotide sequence ID" value="NZ_PIUM01000027.1"/>
</dbReference>
<evidence type="ECO:0000259" key="1">
    <source>
        <dbReference type="Pfam" id="PF06904"/>
    </source>
</evidence>
<feature type="domain" description="Extensin-like C-terminal" evidence="1">
    <location>
        <begin position="6"/>
        <end position="176"/>
    </location>
</feature>
<dbReference type="Proteomes" id="UP000233293">
    <property type="component" value="Unassembled WGS sequence"/>
</dbReference>
<dbReference type="OrthoDB" id="9809788at2"/>